<keyword evidence="3" id="KW-1185">Reference proteome</keyword>
<reference evidence="2" key="2">
    <citation type="journal article" date="2022" name="Microb. Genom.">
        <title>A chromosome-scale genome assembly of the tomato pathogen Cladosporium fulvum reveals a compartmentalized genome architecture and the presence of a dispensable chromosome.</title>
        <authorList>
            <person name="Zaccaron A.Z."/>
            <person name="Chen L.H."/>
            <person name="Samaras A."/>
            <person name="Stergiopoulos I."/>
        </authorList>
    </citation>
    <scope>NUCLEOTIDE SEQUENCE</scope>
    <source>
        <strain evidence="2">Race5_Kim</strain>
    </source>
</reference>
<organism evidence="2 3">
    <name type="scientific">Passalora fulva</name>
    <name type="common">Tomato leaf mold</name>
    <name type="synonym">Cladosporium fulvum</name>
    <dbReference type="NCBI Taxonomy" id="5499"/>
    <lineage>
        <taxon>Eukaryota</taxon>
        <taxon>Fungi</taxon>
        <taxon>Dikarya</taxon>
        <taxon>Ascomycota</taxon>
        <taxon>Pezizomycotina</taxon>
        <taxon>Dothideomycetes</taxon>
        <taxon>Dothideomycetidae</taxon>
        <taxon>Mycosphaerellales</taxon>
        <taxon>Mycosphaerellaceae</taxon>
        <taxon>Fulvia</taxon>
    </lineage>
</organism>
<evidence type="ECO:0000313" key="3">
    <source>
        <dbReference type="Proteomes" id="UP000756132"/>
    </source>
</evidence>
<evidence type="ECO:0000256" key="1">
    <source>
        <dbReference type="ARBA" id="ARBA00006315"/>
    </source>
</evidence>
<evidence type="ECO:0000313" key="2">
    <source>
        <dbReference type="EMBL" id="UJO10883.1"/>
    </source>
</evidence>
<dbReference type="InterPro" id="IPR002737">
    <property type="entry name" value="MEMO1_fam"/>
</dbReference>
<dbReference type="RefSeq" id="XP_047755249.1">
    <property type="nucleotide sequence ID" value="XM_047901258.1"/>
</dbReference>
<dbReference type="Pfam" id="PF01875">
    <property type="entry name" value="Memo"/>
    <property type="match status" value="1"/>
</dbReference>
<proteinExistence type="inferred from homology"/>
<dbReference type="CDD" id="cd07361">
    <property type="entry name" value="MEMO_like"/>
    <property type="match status" value="1"/>
</dbReference>
<name>A0A9Q8L625_PASFU</name>
<dbReference type="OrthoDB" id="417112at2759"/>
<dbReference type="NCBIfam" id="TIGR04336">
    <property type="entry name" value="AmmeMemoSam_B"/>
    <property type="match status" value="1"/>
</dbReference>
<dbReference type="PANTHER" id="PTHR11060:SF0">
    <property type="entry name" value="PROTEIN MEMO1"/>
    <property type="match status" value="1"/>
</dbReference>
<sequence>MSSSSFVRQASHAGSWYSDSKARLSSQLDGWLDAVNPPVTCIGPQSDGQTQTELPVSGARMIIAPHAGYSYSGPAAAWAYKSWDVSKTKKVFLLGPSHHHHLSKAALSRCTEYATPIGNLTVDRKLTAALHETGQFEWMSQSVDEDEHSLEMHLPYIYKRLSQTFGTDPANFPPLVPIMVGNTSASTEKSLGRILSPYLADPGNAFVISSDFAHWGSRFRYTYYRPSAGSAINLTSSAKSPKDPAIHESIKAVDFECMGACESGSHETWIDTLEETGNTVCGRHPIGVMMAAVEKLRKDRNEQDLGTFKFVQYDRSSLVSRVGDSSVSYASAYAVV</sequence>
<dbReference type="PANTHER" id="PTHR11060">
    <property type="entry name" value="PROTEIN MEMO1"/>
    <property type="match status" value="1"/>
</dbReference>
<dbReference type="HAMAP" id="MF_00055">
    <property type="entry name" value="MEMO1"/>
    <property type="match status" value="1"/>
</dbReference>
<dbReference type="GeneID" id="71981988"/>
<dbReference type="EMBL" id="CP090163">
    <property type="protein sequence ID" value="UJO10883.1"/>
    <property type="molecule type" value="Genomic_DNA"/>
</dbReference>
<reference evidence="2" key="1">
    <citation type="submission" date="2021-12" db="EMBL/GenBank/DDBJ databases">
        <authorList>
            <person name="Zaccaron A."/>
            <person name="Stergiopoulos I."/>
        </authorList>
    </citation>
    <scope>NUCLEOTIDE SEQUENCE</scope>
    <source>
        <strain evidence="2">Race5_Kim</strain>
    </source>
</reference>
<protein>
    <submittedName>
        <fullName evidence="2">Uncharacterized protein</fullName>
    </submittedName>
</protein>
<dbReference type="KEGG" id="ffu:CLAFUR5_02110"/>
<gene>
    <name evidence="2" type="ORF">CLAFUR5_02110</name>
</gene>
<dbReference type="AlphaFoldDB" id="A0A9Q8L625"/>
<accession>A0A9Q8L625</accession>
<dbReference type="Proteomes" id="UP000756132">
    <property type="component" value="Chromosome 1"/>
</dbReference>
<dbReference type="Gene3D" id="3.40.830.10">
    <property type="entry name" value="LigB-like"/>
    <property type="match status" value="1"/>
</dbReference>
<comment type="similarity">
    <text evidence="1">Belongs to the MEMO1 family.</text>
</comment>
<dbReference type="OMA" id="MHLPYIH"/>